<name>A0ABP8JIG1_9MICO</name>
<organism evidence="1 2">
    <name type="scientific">Brevibacterium pityocampae</name>
    <dbReference type="NCBI Taxonomy" id="506594"/>
    <lineage>
        <taxon>Bacteria</taxon>
        <taxon>Bacillati</taxon>
        <taxon>Actinomycetota</taxon>
        <taxon>Actinomycetes</taxon>
        <taxon>Micrococcales</taxon>
        <taxon>Brevibacteriaceae</taxon>
        <taxon>Brevibacterium</taxon>
    </lineage>
</organism>
<accession>A0ABP8JIG1</accession>
<gene>
    <name evidence="1" type="ORF">GCM10023167_18590</name>
</gene>
<dbReference type="NCBIfam" id="TIGR03544">
    <property type="entry name" value="DivI1A_domain"/>
    <property type="match status" value="1"/>
</dbReference>
<protein>
    <recommendedName>
        <fullName evidence="3">DivIVA domain-containing protein</fullName>
    </recommendedName>
</protein>
<dbReference type="InterPro" id="IPR019933">
    <property type="entry name" value="DivIVA_domain"/>
</dbReference>
<keyword evidence="2" id="KW-1185">Reference proteome</keyword>
<reference evidence="2" key="1">
    <citation type="journal article" date="2019" name="Int. J. Syst. Evol. Microbiol.">
        <title>The Global Catalogue of Microorganisms (GCM) 10K type strain sequencing project: providing services to taxonomists for standard genome sequencing and annotation.</title>
        <authorList>
            <consortium name="The Broad Institute Genomics Platform"/>
            <consortium name="The Broad Institute Genome Sequencing Center for Infectious Disease"/>
            <person name="Wu L."/>
            <person name="Ma J."/>
        </authorList>
    </citation>
    <scope>NUCLEOTIDE SEQUENCE [LARGE SCALE GENOMIC DNA]</scope>
    <source>
        <strain evidence="2">JCM 17808</strain>
    </source>
</reference>
<proteinExistence type="predicted"/>
<evidence type="ECO:0008006" key="3">
    <source>
        <dbReference type="Google" id="ProtNLM"/>
    </source>
</evidence>
<dbReference type="RefSeq" id="WP_295687563.1">
    <property type="nucleotide sequence ID" value="NZ_BAABGL010000012.1"/>
</dbReference>
<evidence type="ECO:0000313" key="2">
    <source>
        <dbReference type="Proteomes" id="UP001500642"/>
    </source>
</evidence>
<sequence length="99" mass="10758">MPMWIVLGVCAAVFFMAVAVAGAFNLFNGGMPAAGDERPRRLLASDFTAGDLEAVAFSPAIRGYRMDEVDAVYSEMAHRIRLQEDRIAVLESRLPAPEA</sequence>
<evidence type="ECO:0000313" key="1">
    <source>
        <dbReference type="EMBL" id="GAA4391327.1"/>
    </source>
</evidence>
<comment type="caution">
    <text evidence="1">The sequence shown here is derived from an EMBL/GenBank/DDBJ whole genome shotgun (WGS) entry which is preliminary data.</text>
</comment>
<dbReference type="Proteomes" id="UP001500642">
    <property type="component" value="Unassembled WGS sequence"/>
</dbReference>
<dbReference type="EMBL" id="BAABGL010000012">
    <property type="protein sequence ID" value="GAA4391327.1"/>
    <property type="molecule type" value="Genomic_DNA"/>
</dbReference>